<reference evidence="1 2" key="1">
    <citation type="submission" date="2021-06" db="EMBL/GenBank/DDBJ databases">
        <title>Bacillus sp. RD4P76, an endophyte from a halophyte.</title>
        <authorList>
            <person name="Sun J.-Q."/>
        </authorList>
    </citation>
    <scope>NUCLEOTIDE SEQUENCE [LARGE SCALE GENOMIC DNA]</scope>
    <source>
        <strain evidence="1 2">CGMCC 1.15917</strain>
    </source>
</reference>
<sequence>MEVVIATWNKLKLEWITQGLLQTGLPIKSMSKQIEDIEETESTFRGNARLKVECVRRVDSESIIFGEDSGLSVEMLGGFPGVKTARFLEGTDDDRAKKIVELLHGVPVSKRKAVFHSSIVVSFPDGTDVVCEGSMHGWISTDRIEGEGYGGIFLLSNNLVLSEQPSKEYTMFDHHRQALFQANLVMKDWLDNQ</sequence>
<dbReference type="CDD" id="cd00515">
    <property type="entry name" value="HAM1"/>
    <property type="match status" value="1"/>
</dbReference>
<dbReference type="InterPro" id="IPR002637">
    <property type="entry name" value="RdgB/HAM1"/>
</dbReference>
<keyword evidence="2" id="KW-1185">Reference proteome</keyword>
<evidence type="ECO:0000313" key="2">
    <source>
        <dbReference type="Proteomes" id="UP000784880"/>
    </source>
</evidence>
<protein>
    <submittedName>
        <fullName evidence="1">Non-canonical purine NTP pyrophosphatase</fullName>
    </submittedName>
</protein>
<dbReference type="Pfam" id="PF01725">
    <property type="entry name" value="Ham1p_like"/>
    <property type="match status" value="1"/>
</dbReference>
<gene>
    <name evidence="1" type="ORF">KS419_09240</name>
</gene>
<evidence type="ECO:0000313" key="1">
    <source>
        <dbReference type="EMBL" id="MBU9711921.1"/>
    </source>
</evidence>
<dbReference type="Proteomes" id="UP000784880">
    <property type="component" value="Unassembled WGS sequence"/>
</dbReference>
<organism evidence="1 2">
    <name type="scientific">Evansella tamaricis</name>
    <dbReference type="NCBI Taxonomy" id="2069301"/>
    <lineage>
        <taxon>Bacteria</taxon>
        <taxon>Bacillati</taxon>
        <taxon>Bacillota</taxon>
        <taxon>Bacilli</taxon>
        <taxon>Bacillales</taxon>
        <taxon>Bacillaceae</taxon>
        <taxon>Evansella</taxon>
    </lineage>
</organism>
<dbReference type="EMBL" id="JAHQCS010000088">
    <property type="protein sequence ID" value="MBU9711921.1"/>
    <property type="molecule type" value="Genomic_DNA"/>
</dbReference>
<comment type="caution">
    <text evidence="1">The sequence shown here is derived from an EMBL/GenBank/DDBJ whole genome shotgun (WGS) entry which is preliminary data.</text>
</comment>
<name>A0ABS6JE47_9BACI</name>
<accession>A0ABS6JE47</accession>
<proteinExistence type="predicted"/>
<dbReference type="RefSeq" id="WP_217066041.1">
    <property type="nucleotide sequence ID" value="NZ_JAHQCS010000088.1"/>
</dbReference>